<accession>A0A1G9LVS6</accession>
<evidence type="ECO:0000313" key="5">
    <source>
        <dbReference type="EMBL" id="SDL66059.1"/>
    </source>
</evidence>
<dbReference type="SUPFAM" id="SSF54909">
    <property type="entry name" value="Dimeric alpha+beta barrel"/>
    <property type="match status" value="1"/>
</dbReference>
<evidence type="ECO:0000259" key="4">
    <source>
        <dbReference type="PROSITE" id="PS50956"/>
    </source>
</evidence>
<dbReference type="PROSITE" id="PS50956">
    <property type="entry name" value="HTH_ASNC_2"/>
    <property type="match status" value="1"/>
</dbReference>
<dbReference type="InterPro" id="IPR011991">
    <property type="entry name" value="ArsR-like_HTH"/>
</dbReference>
<dbReference type="STRING" id="990371.SAMN05421813_101121"/>
<dbReference type="GO" id="GO:0043200">
    <property type="term" value="P:response to amino acid"/>
    <property type="evidence" value="ECO:0007669"/>
    <property type="project" value="TreeGrafter"/>
</dbReference>
<dbReference type="InterPro" id="IPR019887">
    <property type="entry name" value="Tscrpt_reg_AsnC/Lrp_C"/>
</dbReference>
<dbReference type="PANTHER" id="PTHR30154:SF34">
    <property type="entry name" value="TRANSCRIPTIONAL REGULATOR AZLB"/>
    <property type="match status" value="1"/>
</dbReference>
<dbReference type="Gene3D" id="1.10.10.10">
    <property type="entry name" value="Winged helix-like DNA-binding domain superfamily/Winged helix DNA-binding domain"/>
    <property type="match status" value="1"/>
</dbReference>
<organism evidence="5 6">
    <name type="scientific">Daejeonella rubra</name>
    <dbReference type="NCBI Taxonomy" id="990371"/>
    <lineage>
        <taxon>Bacteria</taxon>
        <taxon>Pseudomonadati</taxon>
        <taxon>Bacteroidota</taxon>
        <taxon>Sphingobacteriia</taxon>
        <taxon>Sphingobacteriales</taxon>
        <taxon>Sphingobacteriaceae</taxon>
        <taxon>Daejeonella</taxon>
    </lineage>
</organism>
<dbReference type="PANTHER" id="PTHR30154">
    <property type="entry name" value="LEUCINE-RESPONSIVE REGULATORY PROTEIN"/>
    <property type="match status" value="1"/>
</dbReference>
<dbReference type="GO" id="GO:0005829">
    <property type="term" value="C:cytosol"/>
    <property type="evidence" value="ECO:0007669"/>
    <property type="project" value="TreeGrafter"/>
</dbReference>
<evidence type="ECO:0000256" key="1">
    <source>
        <dbReference type="ARBA" id="ARBA00023015"/>
    </source>
</evidence>
<keyword evidence="3" id="KW-0804">Transcription</keyword>
<evidence type="ECO:0000313" key="6">
    <source>
        <dbReference type="Proteomes" id="UP000199226"/>
    </source>
</evidence>
<sequence length="169" mass="19497">MAASYKTFNFGILMAIELDKIDLRILKILQENGRITNLQLSHEVGLSPAPTLERVRKLEQAHYIKSYHALVDEELLGLGIKTFIQIQLDFHKNNTIQVFLEEIDAIKEITECHHVTGQCDFLLKAYVKDIKSYERLIMDKISKISVVKTFQTMMIMSTNKKEPAVPLEY</sequence>
<dbReference type="InterPro" id="IPR011008">
    <property type="entry name" value="Dimeric_a/b-barrel"/>
</dbReference>
<dbReference type="Proteomes" id="UP000199226">
    <property type="component" value="Unassembled WGS sequence"/>
</dbReference>
<dbReference type="Gene3D" id="3.30.70.920">
    <property type="match status" value="1"/>
</dbReference>
<dbReference type="Pfam" id="PF01037">
    <property type="entry name" value="AsnC_trans_reg"/>
    <property type="match status" value="1"/>
</dbReference>
<dbReference type="EMBL" id="FNHH01000001">
    <property type="protein sequence ID" value="SDL66059.1"/>
    <property type="molecule type" value="Genomic_DNA"/>
</dbReference>
<feature type="domain" description="HTH asnC-type" evidence="4">
    <location>
        <begin position="18"/>
        <end position="79"/>
    </location>
</feature>
<dbReference type="GO" id="GO:0043565">
    <property type="term" value="F:sequence-specific DNA binding"/>
    <property type="evidence" value="ECO:0007669"/>
    <property type="project" value="InterPro"/>
</dbReference>
<proteinExistence type="predicted"/>
<dbReference type="Pfam" id="PF13412">
    <property type="entry name" value="HTH_24"/>
    <property type="match status" value="1"/>
</dbReference>
<keyword evidence="1" id="KW-0805">Transcription regulation</keyword>
<dbReference type="SMART" id="SM00344">
    <property type="entry name" value="HTH_ASNC"/>
    <property type="match status" value="1"/>
</dbReference>
<dbReference type="InterPro" id="IPR000485">
    <property type="entry name" value="AsnC-type_HTH_dom"/>
</dbReference>
<dbReference type="InterPro" id="IPR019888">
    <property type="entry name" value="Tscrpt_reg_AsnC-like"/>
</dbReference>
<dbReference type="CDD" id="cd00090">
    <property type="entry name" value="HTH_ARSR"/>
    <property type="match status" value="1"/>
</dbReference>
<dbReference type="AlphaFoldDB" id="A0A1G9LVS6"/>
<dbReference type="PRINTS" id="PR00033">
    <property type="entry name" value="HTHASNC"/>
</dbReference>
<evidence type="ECO:0000256" key="2">
    <source>
        <dbReference type="ARBA" id="ARBA00023125"/>
    </source>
</evidence>
<dbReference type="InterPro" id="IPR036388">
    <property type="entry name" value="WH-like_DNA-bd_sf"/>
</dbReference>
<dbReference type="InterPro" id="IPR036390">
    <property type="entry name" value="WH_DNA-bd_sf"/>
</dbReference>
<protein>
    <submittedName>
        <fullName evidence="5">Lrp/AsnC family transcriptional regulator, leucine-responsive regulatory protein</fullName>
    </submittedName>
</protein>
<name>A0A1G9LVS6_9SPHI</name>
<keyword evidence="6" id="KW-1185">Reference proteome</keyword>
<keyword evidence="2" id="KW-0238">DNA-binding</keyword>
<gene>
    <name evidence="5" type="ORF">SAMN05421813_101121</name>
</gene>
<evidence type="ECO:0000256" key="3">
    <source>
        <dbReference type="ARBA" id="ARBA00023163"/>
    </source>
</evidence>
<dbReference type="SUPFAM" id="SSF46785">
    <property type="entry name" value="Winged helix' DNA-binding domain"/>
    <property type="match status" value="1"/>
</dbReference>
<reference evidence="6" key="1">
    <citation type="submission" date="2016-10" db="EMBL/GenBank/DDBJ databases">
        <authorList>
            <person name="Varghese N."/>
            <person name="Submissions S."/>
        </authorList>
    </citation>
    <scope>NUCLEOTIDE SEQUENCE [LARGE SCALE GENOMIC DNA]</scope>
    <source>
        <strain evidence="6">DSM 24536</strain>
    </source>
</reference>
<dbReference type="GO" id="GO:0006355">
    <property type="term" value="P:regulation of DNA-templated transcription"/>
    <property type="evidence" value="ECO:0007669"/>
    <property type="project" value="UniProtKB-ARBA"/>
</dbReference>